<dbReference type="RefSeq" id="WP_123687405.1">
    <property type="nucleotide sequence ID" value="NZ_RKHY01000002.1"/>
</dbReference>
<dbReference type="Gene3D" id="3.30.750.24">
    <property type="entry name" value="STAS domain"/>
    <property type="match status" value="1"/>
</dbReference>
<evidence type="ECO:0000313" key="4">
    <source>
        <dbReference type="EMBL" id="ROS31996.1"/>
    </source>
</evidence>
<dbReference type="GeneID" id="301848966"/>
<comment type="caution">
    <text evidence="4">The sequence shown here is derived from an EMBL/GenBank/DDBJ whole genome shotgun (WGS) entry which is preliminary data.</text>
</comment>
<protein>
    <recommendedName>
        <fullName evidence="2">Anti-sigma factor antagonist</fullName>
    </recommendedName>
</protein>
<name>A0A3N2G5S5_9PSEU</name>
<dbReference type="Pfam" id="PF01740">
    <property type="entry name" value="STAS"/>
    <property type="match status" value="1"/>
</dbReference>
<accession>A0A3N2G5S5</accession>
<dbReference type="PROSITE" id="PS50801">
    <property type="entry name" value="STAS"/>
    <property type="match status" value="1"/>
</dbReference>
<organism evidence="4 5">
    <name type="scientific">Amycolatopsis thermoflava</name>
    <dbReference type="NCBI Taxonomy" id="84480"/>
    <lineage>
        <taxon>Bacteria</taxon>
        <taxon>Bacillati</taxon>
        <taxon>Actinomycetota</taxon>
        <taxon>Actinomycetes</taxon>
        <taxon>Pseudonocardiales</taxon>
        <taxon>Pseudonocardiaceae</taxon>
        <taxon>Amycolatopsis</taxon>
        <taxon>Amycolatopsis methanolica group</taxon>
    </lineage>
</organism>
<evidence type="ECO:0000313" key="5">
    <source>
        <dbReference type="Proteomes" id="UP000274843"/>
    </source>
</evidence>
<dbReference type="AlphaFoldDB" id="A0A3N2G5S5"/>
<sequence length="123" mass="12959">MAEQGAPGGGPGRDQLRVGVDVLDRELVVRVAGDVDLDSATHLEQALTESADRLPPVLVVDLTGVAYFGSAGMRVLVGLQQRCGGATRVRVVASDQRVLRPMEITGLTEVLDVRPTLAAALRC</sequence>
<evidence type="ECO:0000256" key="2">
    <source>
        <dbReference type="RuleBase" id="RU003749"/>
    </source>
</evidence>
<feature type="domain" description="STAS" evidence="3">
    <location>
        <begin position="16"/>
        <end position="123"/>
    </location>
</feature>
<dbReference type="InterPro" id="IPR036513">
    <property type="entry name" value="STAS_dom_sf"/>
</dbReference>
<dbReference type="InterPro" id="IPR003658">
    <property type="entry name" value="Anti-sigma_ant"/>
</dbReference>
<keyword evidence="5" id="KW-1185">Reference proteome</keyword>
<comment type="similarity">
    <text evidence="1 2">Belongs to the anti-sigma-factor antagonist family.</text>
</comment>
<dbReference type="EMBL" id="RKHY01000002">
    <property type="protein sequence ID" value="ROS31996.1"/>
    <property type="molecule type" value="Genomic_DNA"/>
</dbReference>
<dbReference type="NCBIfam" id="TIGR00377">
    <property type="entry name" value="ant_ant_sig"/>
    <property type="match status" value="1"/>
</dbReference>
<dbReference type="SUPFAM" id="SSF52091">
    <property type="entry name" value="SpoIIaa-like"/>
    <property type="match status" value="1"/>
</dbReference>
<gene>
    <name evidence="4" type="ORF">EDD35_7736</name>
</gene>
<proteinExistence type="inferred from homology"/>
<dbReference type="PANTHER" id="PTHR33495">
    <property type="entry name" value="ANTI-SIGMA FACTOR ANTAGONIST TM_1081-RELATED-RELATED"/>
    <property type="match status" value="1"/>
</dbReference>
<dbReference type="InterPro" id="IPR002645">
    <property type="entry name" value="STAS_dom"/>
</dbReference>
<dbReference type="CDD" id="cd07043">
    <property type="entry name" value="STAS_anti-anti-sigma_factors"/>
    <property type="match status" value="1"/>
</dbReference>
<evidence type="ECO:0000256" key="1">
    <source>
        <dbReference type="ARBA" id="ARBA00009013"/>
    </source>
</evidence>
<dbReference type="GO" id="GO:0043856">
    <property type="term" value="F:anti-sigma factor antagonist activity"/>
    <property type="evidence" value="ECO:0007669"/>
    <property type="project" value="InterPro"/>
</dbReference>
<reference evidence="4 5" key="1">
    <citation type="submission" date="2018-11" db="EMBL/GenBank/DDBJ databases">
        <title>Sequencing the genomes of 1000 actinobacteria strains.</title>
        <authorList>
            <person name="Klenk H.-P."/>
        </authorList>
    </citation>
    <scope>NUCLEOTIDE SEQUENCE [LARGE SCALE GENOMIC DNA]</scope>
    <source>
        <strain evidence="4 5">DSM 44348</strain>
    </source>
</reference>
<dbReference type="Proteomes" id="UP000274843">
    <property type="component" value="Unassembled WGS sequence"/>
</dbReference>
<evidence type="ECO:0000259" key="3">
    <source>
        <dbReference type="PROSITE" id="PS50801"/>
    </source>
</evidence>
<dbReference type="PANTHER" id="PTHR33495:SF2">
    <property type="entry name" value="ANTI-SIGMA FACTOR ANTAGONIST TM_1081-RELATED"/>
    <property type="match status" value="1"/>
</dbReference>